<feature type="transmembrane region" description="Helical" evidence="5">
    <location>
        <begin position="198"/>
        <end position="215"/>
    </location>
</feature>
<organism evidence="7">
    <name type="scientific">freshwater metagenome</name>
    <dbReference type="NCBI Taxonomy" id="449393"/>
    <lineage>
        <taxon>unclassified sequences</taxon>
        <taxon>metagenomes</taxon>
        <taxon>ecological metagenomes</taxon>
    </lineage>
</organism>
<feature type="transmembrane region" description="Helical" evidence="5">
    <location>
        <begin position="372"/>
        <end position="392"/>
    </location>
</feature>
<evidence type="ECO:0000256" key="1">
    <source>
        <dbReference type="ARBA" id="ARBA00004141"/>
    </source>
</evidence>
<evidence type="ECO:0000259" key="6">
    <source>
        <dbReference type="Pfam" id="PF04932"/>
    </source>
</evidence>
<sequence>MARVSSIRQVDQVANLRVLILATGFFTTFIVWTSLADPINLPKFFILTVLSAWALGISAAILIARKLQKLDIGQIALILFIVGMVVAGLLTDVKYQAFFGAGQRNNGAISYISLAILAFAGMSFFGLASAKLVRGALLAVGVGLTGYGFIQTTGNDPLPWILIYGPVIGTLGNPDFVSALLGVSTIASMWIFFVKEEMWLRVSAGLLLVCELFIISKTGSIQGFVAFAAGLTFFVLVKLWQTKRQLGMAGFVMTGFAGLLVVLGLLNKGPFAPRIYQTTLRNRLDYWHAAIHMFTAHPVSGVGLERFGENYFNYAPTVQIVQGQSTNNAHNVFMQLLGTGGLAVMLPYLFLLGVILWFALKGIWNSKGEVQITLVALFSIWLSLMLISAISIDNLGVAVWFWISGGILYAVAREVINTKGDTQPPFKGGKQEKKKIEDTHSALAPIAALVCVVVALVFMVPAWRGSAEISRLGRNADGLNQQQYSDKIKKIATIEPNNVHSLSTLSAMAFNAQGIDLGFALANSVVSKDPKSYYGFQLLANAFEQTNKFNEAILQRKKMLALSPREQSNLVGIMKDYVLLKDKTNELAYEALIVKTFPTTGQSGISGMFESLANSNLAIDYRLRALNSNPNDVGSLVALINDYMKVGKMAEALALVPRVSALDPKGGSEAIAFEYTNQWAKALLFRKLAADENPNDAGTLLALAIDFAKLGQMDKANPLIARIQQLKPGSDEAKAAQALTKG</sequence>
<proteinExistence type="predicted"/>
<keyword evidence="2 5" id="KW-0812">Transmembrane</keyword>
<feature type="transmembrane region" description="Helical" evidence="5">
    <location>
        <begin position="44"/>
        <end position="63"/>
    </location>
</feature>
<evidence type="ECO:0000256" key="5">
    <source>
        <dbReference type="SAM" id="Phobius"/>
    </source>
</evidence>
<dbReference type="InterPro" id="IPR011990">
    <property type="entry name" value="TPR-like_helical_dom_sf"/>
</dbReference>
<dbReference type="PANTHER" id="PTHR37422:SF13">
    <property type="entry name" value="LIPOPOLYSACCHARIDE BIOSYNTHESIS PROTEIN PA4999-RELATED"/>
    <property type="match status" value="1"/>
</dbReference>
<evidence type="ECO:0000313" key="7">
    <source>
        <dbReference type="EMBL" id="CAB4979597.1"/>
    </source>
</evidence>
<evidence type="ECO:0000256" key="4">
    <source>
        <dbReference type="ARBA" id="ARBA00023136"/>
    </source>
</evidence>
<dbReference type="EMBL" id="CAFBOJ010000059">
    <property type="protein sequence ID" value="CAB4979597.1"/>
    <property type="molecule type" value="Genomic_DNA"/>
</dbReference>
<gene>
    <name evidence="7" type="ORF">UFOPK3937_00655</name>
    <name evidence="8" type="ORF">UFOPK4401_00838</name>
</gene>
<feature type="transmembrane region" description="Helical" evidence="5">
    <location>
        <begin position="398"/>
        <end position="416"/>
    </location>
</feature>
<accession>A0A6J7MG32</accession>
<feature type="transmembrane region" description="Helical" evidence="5">
    <location>
        <begin position="336"/>
        <end position="360"/>
    </location>
</feature>
<feature type="transmembrane region" description="Helical" evidence="5">
    <location>
        <begin position="246"/>
        <end position="266"/>
    </location>
</feature>
<name>A0A6J7MG32_9ZZZZ</name>
<comment type="subcellular location">
    <subcellularLocation>
        <location evidence="1">Membrane</location>
        <topology evidence="1">Multi-pass membrane protein</topology>
    </subcellularLocation>
</comment>
<feature type="transmembrane region" description="Helical" evidence="5">
    <location>
        <begin position="176"/>
        <end position="193"/>
    </location>
</feature>
<dbReference type="EMBL" id="CAFBRB010000085">
    <property type="protein sequence ID" value="CAB5075846.1"/>
    <property type="molecule type" value="Genomic_DNA"/>
</dbReference>
<dbReference type="PANTHER" id="PTHR37422">
    <property type="entry name" value="TEICHURONIC ACID BIOSYNTHESIS PROTEIN TUAE"/>
    <property type="match status" value="1"/>
</dbReference>
<evidence type="ECO:0000313" key="8">
    <source>
        <dbReference type="EMBL" id="CAB5075846.1"/>
    </source>
</evidence>
<feature type="transmembrane region" description="Helical" evidence="5">
    <location>
        <begin position="132"/>
        <end position="150"/>
    </location>
</feature>
<dbReference type="InterPro" id="IPR007016">
    <property type="entry name" value="O-antigen_ligase-rel_domated"/>
</dbReference>
<feature type="transmembrane region" description="Helical" evidence="5">
    <location>
        <begin position="221"/>
        <end position="239"/>
    </location>
</feature>
<feature type="transmembrane region" description="Helical" evidence="5">
    <location>
        <begin position="442"/>
        <end position="463"/>
    </location>
</feature>
<dbReference type="GO" id="GO:0016020">
    <property type="term" value="C:membrane"/>
    <property type="evidence" value="ECO:0007669"/>
    <property type="project" value="UniProtKB-SubCell"/>
</dbReference>
<protein>
    <submittedName>
        <fullName evidence="7">Unannotated protein</fullName>
    </submittedName>
</protein>
<dbReference type="AlphaFoldDB" id="A0A6J7MG32"/>
<dbReference type="Pfam" id="PF04932">
    <property type="entry name" value="Wzy_C"/>
    <property type="match status" value="1"/>
</dbReference>
<dbReference type="Gene3D" id="1.25.40.10">
    <property type="entry name" value="Tetratricopeptide repeat domain"/>
    <property type="match status" value="1"/>
</dbReference>
<keyword evidence="4 5" id="KW-0472">Membrane</keyword>
<evidence type="ECO:0000256" key="2">
    <source>
        <dbReference type="ARBA" id="ARBA00022692"/>
    </source>
</evidence>
<dbReference type="InterPro" id="IPR051533">
    <property type="entry name" value="WaaL-like"/>
</dbReference>
<evidence type="ECO:0000256" key="3">
    <source>
        <dbReference type="ARBA" id="ARBA00022989"/>
    </source>
</evidence>
<feature type="transmembrane region" description="Helical" evidence="5">
    <location>
        <begin position="12"/>
        <end position="32"/>
    </location>
</feature>
<feature type="transmembrane region" description="Helical" evidence="5">
    <location>
        <begin position="107"/>
        <end position="125"/>
    </location>
</feature>
<feature type="transmembrane region" description="Helical" evidence="5">
    <location>
        <begin position="75"/>
        <end position="95"/>
    </location>
</feature>
<dbReference type="SUPFAM" id="SSF48452">
    <property type="entry name" value="TPR-like"/>
    <property type="match status" value="2"/>
</dbReference>
<reference evidence="7" key="1">
    <citation type="submission" date="2020-05" db="EMBL/GenBank/DDBJ databases">
        <authorList>
            <person name="Chiriac C."/>
            <person name="Salcher M."/>
            <person name="Ghai R."/>
            <person name="Kavagutti S V."/>
        </authorList>
    </citation>
    <scope>NUCLEOTIDE SEQUENCE</scope>
</reference>
<feature type="domain" description="O-antigen ligase-related" evidence="6">
    <location>
        <begin position="208"/>
        <end position="348"/>
    </location>
</feature>
<keyword evidence="3 5" id="KW-1133">Transmembrane helix</keyword>